<dbReference type="Pfam" id="PF07993">
    <property type="entry name" value="NAD_binding_4"/>
    <property type="match status" value="2"/>
</dbReference>
<dbReference type="GO" id="GO:0005777">
    <property type="term" value="C:peroxisome"/>
    <property type="evidence" value="ECO:0007669"/>
    <property type="project" value="TreeGrafter"/>
</dbReference>
<dbReference type="EC" id="1.2.1.84" evidence="4"/>
<dbReference type="OrthoDB" id="6474343at2759"/>
<dbReference type="Gene3D" id="3.40.50.720">
    <property type="entry name" value="NAD(P)-binding Rossmann-like Domain"/>
    <property type="match status" value="1"/>
</dbReference>
<dbReference type="InterPro" id="IPR026055">
    <property type="entry name" value="FAR"/>
</dbReference>
<keyword evidence="3 4" id="KW-0443">Lipid metabolism</keyword>
<dbReference type="Proteomes" id="UP000192247">
    <property type="component" value="Unassembled WGS sequence"/>
</dbReference>
<dbReference type="InterPro" id="IPR033640">
    <property type="entry name" value="FAR_C"/>
</dbReference>
<dbReference type="CDD" id="cd09071">
    <property type="entry name" value="FAR_C"/>
    <property type="match status" value="1"/>
</dbReference>
<feature type="domain" description="Fatty acyl-CoA reductase C-terminal" evidence="5">
    <location>
        <begin position="427"/>
        <end position="518"/>
    </location>
</feature>
<comment type="caution">
    <text evidence="7">The sequence shown here is derived from an EMBL/GenBank/DDBJ whole genome shotgun (WGS) entry which is preliminary data.</text>
</comment>
<dbReference type="InterPro" id="IPR036291">
    <property type="entry name" value="NAD(P)-bd_dom_sf"/>
</dbReference>
<evidence type="ECO:0000259" key="6">
    <source>
        <dbReference type="Pfam" id="PF07993"/>
    </source>
</evidence>
<comment type="similarity">
    <text evidence="1 4">Belongs to the fatty acyl-CoA reductase family.</text>
</comment>
<protein>
    <recommendedName>
        <fullName evidence="4">Fatty acyl-CoA reductase</fullName>
        <ecNumber evidence="4">1.2.1.84</ecNumber>
    </recommendedName>
</protein>
<comment type="catalytic activity">
    <reaction evidence="4">
        <text>a long-chain fatty acyl-CoA + 2 NADPH + 2 H(+) = a long-chain primary fatty alcohol + 2 NADP(+) + CoA</text>
        <dbReference type="Rhea" id="RHEA:52716"/>
        <dbReference type="ChEBI" id="CHEBI:15378"/>
        <dbReference type="ChEBI" id="CHEBI:57287"/>
        <dbReference type="ChEBI" id="CHEBI:57783"/>
        <dbReference type="ChEBI" id="CHEBI:58349"/>
        <dbReference type="ChEBI" id="CHEBI:77396"/>
        <dbReference type="ChEBI" id="CHEBI:83139"/>
        <dbReference type="EC" id="1.2.1.84"/>
    </reaction>
</comment>
<keyword evidence="8" id="KW-1185">Reference proteome</keyword>
<accession>A0A1V9XP86</accession>
<evidence type="ECO:0000256" key="4">
    <source>
        <dbReference type="RuleBase" id="RU363097"/>
    </source>
</evidence>
<dbReference type="PANTHER" id="PTHR11011">
    <property type="entry name" value="MALE STERILITY PROTEIN 2-RELATED"/>
    <property type="match status" value="1"/>
</dbReference>
<evidence type="ECO:0000259" key="5">
    <source>
        <dbReference type="Pfam" id="PF03015"/>
    </source>
</evidence>
<dbReference type="CDD" id="cd05236">
    <property type="entry name" value="FAR-N_SDR_e"/>
    <property type="match status" value="1"/>
</dbReference>
<name>A0A1V9XP86_9ACAR</name>
<evidence type="ECO:0000313" key="8">
    <source>
        <dbReference type="Proteomes" id="UP000192247"/>
    </source>
</evidence>
<dbReference type="InParanoid" id="A0A1V9XP86"/>
<dbReference type="SUPFAM" id="SSF51735">
    <property type="entry name" value="NAD(P)-binding Rossmann-fold domains"/>
    <property type="match status" value="1"/>
</dbReference>
<dbReference type="GO" id="GO:0080019">
    <property type="term" value="F:alcohol-forming very long-chain fatty acyl-CoA reductase activity"/>
    <property type="evidence" value="ECO:0007669"/>
    <property type="project" value="InterPro"/>
</dbReference>
<evidence type="ECO:0000313" key="7">
    <source>
        <dbReference type="EMBL" id="OQR75297.1"/>
    </source>
</evidence>
<dbReference type="Pfam" id="PF03015">
    <property type="entry name" value="Sterile"/>
    <property type="match status" value="1"/>
</dbReference>
<sequence>MVRLSLTNRHQLLSPTRRKGTINMTSNFRGTGRSGEYVGVREFLAGKNLFITGCTGFVGKVLLEKILRSCPDVESVYVLGRAKKGQSLQQRFSDIFNSALFDSVRRDNPLAIEKVKFVEGDLQREGMGISSGNIATLRDCINVVIHSAASVRFDEPLRNAVNMNLYGAKRVLELCGSLSQLEVLVHVSTCYANCDNETVEEKVYPQNYEPEQIMQIVEWLDDESLAAIQSKLLGSKPNTYTFTKSLAEVMIKNYQQAAMFRYEQALNDQRVESDAAGTGDFGDKAALKKPFAVAIVRPSIIVASLAEPVPGWVDNFNGPSGMIVAAACGFLRSVYSKKDLRTDFIPVDIVANTILVAAWHCGVFQPENVMVYNCACGDRAPTFTWADFESSQSSLIEKVTFNNAVRYPKMSMRSSWLLHRASMLFEHWVPAYLADKAFQIVGKKPQFLRLYEKLITMQDALTFFTTHEWRFSTARVERLKLCLSESDRREFNTDLDELRWDVYLQDYVRGLRDFVLKENHKQPSNWFQRLYLIEQVQKAAVTIALYKALGVGDLLASAYETTLSGWI</sequence>
<gene>
    <name evidence="7" type="ORF">BIW11_00799</name>
</gene>
<dbReference type="GO" id="GO:0102965">
    <property type="term" value="F:alcohol-forming long-chain fatty acyl-CoA reductase activity"/>
    <property type="evidence" value="ECO:0007669"/>
    <property type="project" value="UniProtKB-EC"/>
</dbReference>
<evidence type="ECO:0000256" key="1">
    <source>
        <dbReference type="ARBA" id="ARBA00005928"/>
    </source>
</evidence>
<dbReference type="GO" id="GO:0035336">
    <property type="term" value="P:long-chain fatty-acyl-CoA metabolic process"/>
    <property type="evidence" value="ECO:0007669"/>
    <property type="project" value="TreeGrafter"/>
</dbReference>
<proteinExistence type="inferred from homology"/>
<keyword evidence="4" id="KW-0560">Oxidoreductase</keyword>
<feature type="domain" description="Thioester reductase (TE)" evidence="6">
    <location>
        <begin position="51"/>
        <end position="257"/>
    </location>
</feature>
<dbReference type="AlphaFoldDB" id="A0A1V9XP86"/>
<keyword evidence="4" id="KW-0521">NADP</keyword>
<comment type="function">
    <text evidence="4">Catalyzes the reduction of fatty acyl-CoA to fatty alcohols.</text>
</comment>
<dbReference type="InterPro" id="IPR013120">
    <property type="entry name" value="FAR_NAD-bd"/>
</dbReference>
<dbReference type="STRING" id="418985.A0A1V9XP86"/>
<organism evidence="7 8">
    <name type="scientific">Tropilaelaps mercedesae</name>
    <dbReference type="NCBI Taxonomy" id="418985"/>
    <lineage>
        <taxon>Eukaryota</taxon>
        <taxon>Metazoa</taxon>
        <taxon>Ecdysozoa</taxon>
        <taxon>Arthropoda</taxon>
        <taxon>Chelicerata</taxon>
        <taxon>Arachnida</taxon>
        <taxon>Acari</taxon>
        <taxon>Parasitiformes</taxon>
        <taxon>Mesostigmata</taxon>
        <taxon>Gamasina</taxon>
        <taxon>Dermanyssoidea</taxon>
        <taxon>Laelapidae</taxon>
        <taxon>Tropilaelaps</taxon>
    </lineage>
</organism>
<evidence type="ECO:0000256" key="2">
    <source>
        <dbReference type="ARBA" id="ARBA00022516"/>
    </source>
</evidence>
<dbReference type="PANTHER" id="PTHR11011:SF116">
    <property type="entry name" value="FATTY ACYL-COA REDUCTASE CG5065-RELATED"/>
    <property type="match status" value="1"/>
</dbReference>
<keyword evidence="2 4" id="KW-0444">Lipid biosynthesis</keyword>
<feature type="domain" description="Thioester reductase (TE)" evidence="6">
    <location>
        <begin position="289"/>
        <end position="354"/>
    </location>
</feature>
<dbReference type="EMBL" id="MNPL01006580">
    <property type="protein sequence ID" value="OQR75297.1"/>
    <property type="molecule type" value="Genomic_DNA"/>
</dbReference>
<reference evidence="7 8" key="1">
    <citation type="journal article" date="2017" name="Gigascience">
        <title>Draft genome of the honey bee ectoparasitic mite, Tropilaelaps mercedesae, is shaped by the parasitic life history.</title>
        <authorList>
            <person name="Dong X."/>
            <person name="Armstrong S.D."/>
            <person name="Xia D."/>
            <person name="Makepeace B.L."/>
            <person name="Darby A.C."/>
            <person name="Kadowaki T."/>
        </authorList>
    </citation>
    <scope>NUCLEOTIDE SEQUENCE [LARGE SCALE GENOMIC DNA]</scope>
    <source>
        <strain evidence="7">Wuxi-XJTLU</strain>
    </source>
</reference>
<evidence type="ECO:0000256" key="3">
    <source>
        <dbReference type="ARBA" id="ARBA00023098"/>
    </source>
</evidence>